<evidence type="ECO:0000313" key="8">
    <source>
        <dbReference type="Proteomes" id="UP001374579"/>
    </source>
</evidence>
<dbReference type="InterPro" id="IPR013083">
    <property type="entry name" value="Znf_RING/FYVE/PHD"/>
</dbReference>
<reference evidence="7 8" key="1">
    <citation type="submission" date="2024-02" db="EMBL/GenBank/DDBJ databases">
        <title>Chromosome-scale genome assembly of the rough periwinkle Littorina saxatilis.</title>
        <authorList>
            <person name="De Jode A."/>
            <person name="Faria R."/>
            <person name="Formenti G."/>
            <person name="Sims Y."/>
            <person name="Smith T.P."/>
            <person name="Tracey A."/>
            <person name="Wood J.M.D."/>
            <person name="Zagrodzka Z.B."/>
            <person name="Johannesson K."/>
            <person name="Butlin R.K."/>
            <person name="Leder E.H."/>
        </authorList>
    </citation>
    <scope>NUCLEOTIDE SEQUENCE [LARGE SCALE GENOMIC DNA]</scope>
    <source>
        <strain evidence="7">Snail1</strain>
        <tissue evidence="7">Muscle</tissue>
    </source>
</reference>
<dbReference type="InterPro" id="IPR027370">
    <property type="entry name" value="Znf-RING_euk"/>
</dbReference>
<dbReference type="Gene3D" id="2.120.10.30">
    <property type="entry name" value="TolB, C-terminal domain"/>
    <property type="match status" value="1"/>
</dbReference>
<keyword evidence="1" id="KW-0479">Metal-binding</keyword>
<keyword evidence="2 4" id="KW-0863">Zinc-finger</keyword>
<dbReference type="Proteomes" id="UP001374579">
    <property type="component" value="Unassembled WGS sequence"/>
</dbReference>
<dbReference type="PANTHER" id="PTHR25462:SF296">
    <property type="entry name" value="MEIOTIC P26, ISOFORM F"/>
    <property type="match status" value="1"/>
</dbReference>
<evidence type="ECO:0000256" key="4">
    <source>
        <dbReference type="PROSITE-ProRule" id="PRU00175"/>
    </source>
</evidence>
<evidence type="ECO:0000256" key="3">
    <source>
        <dbReference type="ARBA" id="ARBA00022833"/>
    </source>
</evidence>
<dbReference type="SUPFAM" id="SSF63825">
    <property type="entry name" value="YWTD domain"/>
    <property type="match status" value="1"/>
</dbReference>
<comment type="caution">
    <text evidence="7">The sequence shown here is derived from an EMBL/GenBank/DDBJ whole genome shotgun (WGS) entry which is preliminary data.</text>
</comment>
<dbReference type="AlphaFoldDB" id="A0AAN9BF23"/>
<dbReference type="InterPro" id="IPR017907">
    <property type="entry name" value="Znf_RING_CS"/>
</dbReference>
<accession>A0AAN9BF23</accession>
<dbReference type="InterPro" id="IPR001841">
    <property type="entry name" value="Znf_RING"/>
</dbReference>
<dbReference type="InterPro" id="IPR011042">
    <property type="entry name" value="6-blade_b-propeller_TolB-like"/>
</dbReference>
<sequence length="650" mass="70126">MASHHHHTTQRLQNEFLSCPRCAKPFKDPKALPCMHNLCKACLQLHIDEEMGGSRRSSFTCPVCKTKIFAPDPGKPTGIWANQFPSNFVIKGMIDAIAVGSPELASPPGVPRGRHPLSKSASVDRDGRPGAPASSSSSSSSSSKNRGRVSGMGHSVDSAGSVDLESNPEVSEVWRKVHELRSSVQAEESGIVASLTSLNQQRDDQERAMTDAVSKLQDIINMRKAELLDNLSSCFSDEVEKLRQRVQSCKDNLQSLKSCEDLLRSVATLPASSDSASDLLESVTLQLEEVQYRPRPENPARVVLEYDATSVYKVTEALASFGSVHVEKEGSAPRPAPAQQPSTRPQAGASGGPSNTSHDSNDGLPSYGAVAKVPGSSQPQLVEKITPGQLVTDGQGTQIYDIAVTSTGIVVMTVYGEKLVQAFTAPKVQGSKSTRRFLGRIELDTEPRCLCMLTQSYAALVGDMCIYLVAVLWDRLELKKTIPTGKMYTGISAYGEDTLVVSCQNPVCVDFVSLSGFITETIDKDRASSQMLFKAPSFLASTPKDGLLFVSDVQKLLCVNNAGKVKYEFPKADGDPLQNAQGVCCDPAGFVYLVDRGKRCVLALSARGTRIADVLTSKHGLTDPAAVALDQQGLLYVTNDFMEILVFKVY</sequence>
<evidence type="ECO:0000256" key="2">
    <source>
        <dbReference type="ARBA" id="ARBA00022771"/>
    </source>
</evidence>
<protein>
    <recommendedName>
        <fullName evidence="6">RING-type domain-containing protein</fullName>
    </recommendedName>
</protein>
<feature type="region of interest" description="Disordered" evidence="5">
    <location>
        <begin position="325"/>
        <end position="370"/>
    </location>
</feature>
<evidence type="ECO:0000256" key="1">
    <source>
        <dbReference type="ARBA" id="ARBA00022723"/>
    </source>
</evidence>
<name>A0AAN9BF23_9CAEN</name>
<dbReference type="SUPFAM" id="SSF57850">
    <property type="entry name" value="RING/U-box"/>
    <property type="match status" value="1"/>
</dbReference>
<dbReference type="PANTHER" id="PTHR25462">
    <property type="entry name" value="BONUS, ISOFORM C-RELATED"/>
    <property type="match status" value="1"/>
</dbReference>
<dbReference type="PROSITE" id="PS00518">
    <property type="entry name" value="ZF_RING_1"/>
    <property type="match status" value="1"/>
</dbReference>
<dbReference type="SMART" id="SM00184">
    <property type="entry name" value="RING"/>
    <property type="match status" value="1"/>
</dbReference>
<dbReference type="PROSITE" id="PS50089">
    <property type="entry name" value="ZF_RING_2"/>
    <property type="match status" value="1"/>
</dbReference>
<feature type="region of interest" description="Disordered" evidence="5">
    <location>
        <begin position="105"/>
        <end position="167"/>
    </location>
</feature>
<dbReference type="EMBL" id="JBAMIC010000008">
    <property type="protein sequence ID" value="KAK7103926.1"/>
    <property type="molecule type" value="Genomic_DNA"/>
</dbReference>
<dbReference type="Gene3D" id="3.30.40.10">
    <property type="entry name" value="Zinc/RING finger domain, C3HC4 (zinc finger)"/>
    <property type="match status" value="1"/>
</dbReference>
<keyword evidence="3" id="KW-0862">Zinc</keyword>
<organism evidence="7 8">
    <name type="scientific">Littorina saxatilis</name>
    <dbReference type="NCBI Taxonomy" id="31220"/>
    <lineage>
        <taxon>Eukaryota</taxon>
        <taxon>Metazoa</taxon>
        <taxon>Spiralia</taxon>
        <taxon>Lophotrochozoa</taxon>
        <taxon>Mollusca</taxon>
        <taxon>Gastropoda</taxon>
        <taxon>Caenogastropoda</taxon>
        <taxon>Littorinimorpha</taxon>
        <taxon>Littorinoidea</taxon>
        <taxon>Littorinidae</taxon>
        <taxon>Littorina</taxon>
    </lineage>
</organism>
<feature type="domain" description="RING-type" evidence="6">
    <location>
        <begin position="19"/>
        <end position="65"/>
    </location>
</feature>
<feature type="compositionally biased region" description="Low complexity" evidence="5">
    <location>
        <begin position="337"/>
        <end position="347"/>
    </location>
</feature>
<proteinExistence type="predicted"/>
<keyword evidence="8" id="KW-1185">Reference proteome</keyword>
<dbReference type="Pfam" id="PF13445">
    <property type="entry name" value="zf-RING_UBOX"/>
    <property type="match status" value="1"/>
</dbReference>
<evidence type="ECO:0000259" key="6">
    <source>
        <dbReference type="PROSITE" id="PS50089"/>
    </source>
</evidence>
<dbReference type="InterPro" id="IPR047153">
    <property type="entry name" value="TRIM45/56/19-like"/>
</dbReference>
<evidence type="ECO:0000313" key="7">
    <source>
        <dbReference type="EMBL" id="KAK7103926.1"/>
    </source>
</evidence>
<gene>
    <name evidence="7" type="ORF">V1264_018715</name>
</gene>
<feature type="compositionally biased region" description="Low complexity" evidence="5">
    <location>
        <begin position="134"/>
        <end position="143"/>
    </location>
</feature>
<evidence type="ECO:0000256" key="5">
    <source>
        <dbReference type="SAM" id="MobiDB-lite"/>
    </source>
</evidence>
<dbReference type="GO" id="GO:0008270">
    <property type="term" value="F:zinc ion binding"/>
    <property type="evidence" value="ECO:0007669"/>
    <property type="project" value="UniProtKB-KW"/>
</dbReference>